<dbReference type="Proteomes" id="UP000553343">
    <property type="component" value="Unassembled WGS sequence"/>
</dbReference>
<dbReference type="PROSITE" id="PS50851">
    <property type="entry name" value="CHEW"/>
    <property type="match status" value="1"/>
</dbReference>
<dbReference type="SUPFAM" id="SSF50341">
    <property type="entry name" value="CheW-like"/>
    <property type="match status" value="1"/>
</dbReference>
<proteinExistence type="predicted"/>
<dbReference type="InterPro" id="IPR036061">
    <property type="entry name" value="CheW-like_dom_sf"/>
</dbReference>
<dbReference type="Gene3D" id="3.40.50.2300">
    <property type="match status" value="1"/>
</dbReference>
<comment type="caution">
    <text evidence="4">The sequence shown here is derived from an EMBL/GenBank/DDBJ whole genome shotgun (WGS) entry which is preliminary data.</text>
</comment>
<dbReference type="EMBL" id="JACADJ010000029">
    <property type="protein sequence ID" value="NWH05277.1"/>
    <property type="molecule type" value="Genomic_DNA"/>
</dbReference>
<dbReference type="GO" id="GO:0006935">
    <property type="term" value="P:chemotaxis"/>
    <property type="evidence" value="ECO:0007669"/>
    <property type="project" value="InterPro"/>
</dbReference>
<dbReference type="Gene3D" id="2.30.30.40">
    <property type="entry name" value="SH3 Domains"/>
    <property type="match status" value="1"/>
</dbReference>
<dbReference type="Pfam" id="PF00072">
    <property type="entry name" value="Response_reg"/>
    <property type="match status" value="1"/>
</dbReference>
<sequence>MSEKGILLESGTNEMELLAVLINGQSFGINVVKVQSIQQYDPNLITALPNKVPGVLGMLLYRDRTIPVMDLAQILDIEVTHKSEKEIIVVTEFNNAVNGFKVQGVKRIFRLSWKDLVPFDQAIWNTDYFTGSVDIEEDQILVIDLEHILSNIFPDLIIEDINEQNLLKIEDIARDQLQIIFADDSPTIRKGVSNALKSAGFSNITEFVDGAQALKYLKIKFSNGEQNLDKVVLISDIEMPRMDGLSLCRNVKQDKNLRELFVVMFSSLINKQMIAKCEGVQADTYVTKPETNQLIKLLDERCR</sequence>
<dbReference type="SUPFAM" id="SSF52172">
    <property type="entry name" value="CheY-like"/>
    <property type="match status" value="1"/>
</dbReference>
<dbReference type="SMART" id="SM00260">
    <property type="entry name" value="CheW"/>
    <property type="match status" value="1"/>
</dbReference>
<reference evidence="4 5" key="1">
    <citation type="submission" date="2020-06" db="EMBL/GenBank/DDBJ databases">
        <title>High-quality draft genome of sulfate reducer Desulfobacter latus type strain AcrS2 isolated from marine sediment.</title>
        <authorList>
            <person name="Hoppe M."/>
            <person name="Larsen C.K."/>
            <person name="Marshall I.P.G."/>
            <person name="Schramm A."/>
            <person name="Marietou A.G."/>
        </authorList>
    </citation>
    <scope>NUCLEOTIDE SEQUENCE [LARGE SCALE GENOMIC DNA]</scope>
    <source>
        <strain evidence="4 5">AcRS2</strain>
    </source>
</reference>
<keyword evidence="5" id="KW-1185">Reference proteome</keyword>
<feature type="domain" description="CheW-like" evidence="3">
    <location>
        <begin position="14"/>
        <end position="154"/>
    </location>
</feature>
<dbReference type="AlphaFoldDB" id="A0A850TAM5"/>
<dbReference type="Pfam" id="PF01584">
    <property type="entry name" value="CheW"/>
    <property type="match status" value="1"/>
</dbReference>
<dbReference type="Gene3D" id="2.40.50.180">
    <property type="entry name" value="CheA-289, Domain 4"/>
    <property type="match status" value="1"/>
</dbReference>
<dbReference type="RefSeq" id="WP_178366731.1">
    <property type="nucleotide sequence ID" value="NZ_JACADJ010000029.1"/>
</dbReference>
<evidence type="ECO:0000259" key="2">
    <source>
        <dbReference type="PROSITE" id="PS50110"/>
    </source>
</evidence>
<evidence type="ECO:0000256" key="1">
    <source>
        <dbReference type="PROSITE-ProRule" id="PRU00169"/>
    </source>
</evidence>
<dbReference type="PANTHER" id="PTHR47233">
    <property type="entry name" value="CHEMOTAXIS PROTEIN CHEV"/>
    <property type="match status" value="1"/>
</dbReference>
<keyword evidence="1" id="KW-0597">Phosphoprotein</keyword>
<dbReference type="PROSITE" id="PS50110">
    <property type="entry name" value="RESPONSE_REGULATORY"/>
    <property type="match status" value="1"/>
</dbReference>
<dbReference type="InterPro" id="IPR001789">
    <property type="entry name" value="Sig_transdc_resp-reg_receiver"/>
</dbReference>
<dbReference type="InterPro" id="IPR002545">
    <property type="entry name" value="CheW-lke_dom"/>
</dbReference>
<name>A0A850TAM5_9BACT</name>
<protein>
    <submittedName>
        <fullName evidence="4">Chemotaxis protein CheV</fullName>
    </submittedName>
</protein>
<accession>A0A850TAM5</accession>
<evidence type="ECO:0000313" key="5">
    <source>
        <dbReference type="Proteomes" id="UP000553343"/>
    </source>
</evidence>
<evidence type="ECO:0000259" key="3">
    <source>
        <dbReference type="PROSITE" id="PS50851"/>
    </source>
</evidence>
<gene>
    <name evidence="4" type="ORF">HXW94_09805</name>
</gene>
<feature type="modified residue" description="4-aspartylphosphate" evidence="1">
    <location>
        <position position="236"/>
    </location>
</feature>
<dbReference type="InterPro" id="IPR024181">
    <property type="entry name" value="Chemotax_regulator_CheV"/>
</dbReference>
<dbReference type="InterPro" id="IPR011006">
    <property type="entry name" value="CheY-like_superfamily"/>
</dbReference>
<dbReference type="SMART" id="SM00448">
    <property type="entry name" value="REC"/>
    <property type="match status" value="1"/>
</dbReference>
<feature type="domain" description="Response regulatory" evidence="2">
    <location>
        <begin position="178"/>
        <end position="303"/>
    </location>
</feature>
<dbReference type="PANTHER" id="PTHR47233:SF3">
    <property type="entry name" value="CHEMOTAXIS PROTEIN CHEV"/>
    <property type="match status" value="1"/>
</dbReference>
<dbReference type="PIRSF" id="PIRSF002867">
    <property type="entry name" value="CheV"/>
    <property type="match status" value="1"/>
</dbReference>
<evidence type="ECO:0000313" key="4">
    <source>
        <dbReference type="EMBL" id="NWH05277.1"/>
    </source>
</evidence>
<dbReference type="GO" id="GO:0000160">
    <property type="term" value="P:phosphorelay signal transduction system"/>
    <property type="evidence" value="ECO:0007669"/>
    <property type="project" value="InterPro"/>
</dbReference>
<organism evidence="4 5">
    <name type="scientific">Desulfobacter latus</name>
    <dbReference type="NCBI Taxonomy" id="2292"/>
    <lineage>
        <taxon>Bacteria</taxon>
        <taxon>Pseudomonadati</taxon>
        <taxon>Thermodesulfobacteriota</taxon>
        <taxon>Desulfobacteria</taxon>
        <taxon>Desulfobacterales</taxon>
        <taxon>Desulfobacteraceae</taxon>
        <taxon>Desulfobacter</taxon>
    </lineage>
</organism>